<reference evidence="3" key="1">
    <citation type="journal article" date="2019" name="Int. J. Syst. Evol. Microbiol.">
        <title>The Global Catalogue of Microorganisms (GCM) 10K type strain sequencing project: providing services to taxonomists for standard genome sequencing and annotation.</title>
        <authorList>
            <consortium name="The Broad Institute Genomics Platform"/>
            <consortium name="The Broad Institute Genome Sequencing Center for Infectious Disease"/>
            <person name="Wu L."/>
            <person name="Ma J."/>
        </authorList>
    </citation>
    <scope>NUCLEOTIDE SEQUENCE [LARGE SCALE GENOMIC DNA]</scope>
    <source>
        <strain evidence="3">TISTR 1535</strain>
    </source>
</reference>
<evidence type="ECO:0000313" key="2">
    <source>
        <dbReference type="EMBL" id="MFD2762190.1"/>
    </source>
</evidence>
<keyword evidence="3" id="KW-1185">Reference proteome</keyword>
<proteinExistence type="predicted"/>
<dbReference type="InterPro" id="IPR051158">
    <property type="entry name" value="Metallophosphoesterase_sf"/>
</dbReference>
<comment type="caution">
    <text evidence="2">The sequence shown here is derived from an EMBL/GenBank/DDBJ whole genome shotgun (WGS) entry which is preliminary data.</text>
</comment>
<accession>A0ABW5VC02</accession>
<dbReference type="Pfam" id="PF00149">
    <property type="entry name" value="Metallophos"/>
    <property type="match status" value="1"/>
</dbReference>
<gene>
    <name evidence="2" type="ORF">ACFSUO_14625</name>
</gene>
<dbReference type="PANTHER" id="PTHR31302:SF32">
    <property type="entry name" value="PHOSPHOESTERASE"/>
    <property type="match status" value="1"/>
</dbReference>
<dbReference type="PANTHER" id="PTHR31302">
    <property type="entry name" value="TRANSMEMBRANE PROTEIN WITH METALLOPHOSPHOESTERASE DOMAIN-RELATED"/>
    <property type="match status" value="1"/>
</dbReference>
<protein>
    <submittedName>
        <fullName evidence="2">Metallophosphoesterase</fullName>
    </submittedName>
</protein>
<dbReference type="RefSeq" id="WP_382395433.1">
    <property type="nucleotide sequence ID" value="NZ_JBHUNA010000038.1"/>
</dbReference>
<dbReference type="Proteomes" id="UP001597502">
    <property type="component" value="Unassembled WGS sequence"/>
</dbReference>
<dbReference type="InterPro" id="IPR029052">
    <property type="entry name" value="Metallo-depent_PP-like"/>
</dbReference>
<dbReference type="CDD" id="cd07385">
    <property type="entry name" value="MPP_YkuE_C"/>
    <property type="match status" value="1"/>
</dbReference>
<dbReference type="Gene3D" id="3.60.21.10">
    <property type="match status" value="1"/>
</dbReference>
<evidence type="ECO:0000313" key="3">
    <source>
        <dbReference type="Proteomes" id="UP001597502"/>
    </source>
</evidence>
<dbReference type="EMBL" id="JBHUNA010000038">
    <property type="protein sequence ID" value="MFD2762190.1"/>
    <property type="molecule type" value="Genomic_DNA"/>
</dbReference>
<sequence>MKKLWVGIAALITVIIGVLGKVYRDTYIFKQEKVAFHSGKLPKNATFTIMQISDLHNRVFGSDNSRLVRMVTAANADIIVLTGDLIDRKTKSFEHVFSLVEQLTAIHPHVYFVTGNHEWGNPATSIFLHGLRERNVTIMDNRNVQFTKNGISVNLVGVADASAEFENLDEAFRQMNTDHYTVLLSHTPSITEIYEQIPADLILSGHTHGGQVRFPLIGALVSPDRGLFPKLDKGTYQLGAGLYLYIDSGLGTTRLPIRFLNQSQLSLITITGTRERVSSPRA</sequence>
<dbReference type="SUPFAM" id="SSF56300">
    <property type="entry name" value="Metallo-dependent phosphatases"/>
    <property type="match status" value="1"/>
</dbReference>
<feature type="domain" description="Calcineurin-like phosphoesterase" evidence="1">
    <location>
        <begin position="48"/>
        <end position="209"/>
    </location>
</feature>
<organism evidence="2 3">
    <name type="scientific">Lentibacillus juripiscarius</name>
    <dbReference type="NCBI Taxonomy" id="257446"/>
    <lineage>
        <taxon>Bacteria</taxon>
        <taxon>Bacillati</taxon>
        <taxon>Bacillota</taxon>
        <taxon>Bacilli</taxon>
        <taxon>Bacillales</taxon>
        <taxon>Bacillaceae</taxon>
        <taxon>Lentibacillus</taxon>
    </lineage>
</organism>
<dbReference type="InterPro" id="IPR004843">
    <property type="entry name" value="Calcineurin-like_PHP"/>
</dbReference>
<name>A0ABW5VC02_9BACI</name>
<evidence type="ECO:0000259" key="1">
    <source>
        <dbReference type="Pfam" id="PF00149"/>
    </source>
</evidence>